<reference evidence="3 4" key="1">
    <citation type="submission" date="2019-03" db="EMBL/GenBank/DDBJ databases">
        <title>Genomic Encyclopedia of Type Strains, Phase IV (KMG-IV): sequencing the most valuable type-strain genomes for metagenomic binning, comparative biology and taxonomic classification.</title>
        <authorList>
            <person name="Goeker M."/>
        </authorList>
    </citation>
    <scope>NUCLEOTIDE SEQUENCE [LARGE SCALE GENOMIC DNA]</scope>
    <source>
        <strain evidence="3 4">DSM 18792</strain>
    </source>
</reference>
<name>A0A4R1RKH6_9FLAO</name>
<sequence length="322" mass="35979">MNMFRCSFQNKRNPLLCKLMVVFILFLVCQTMVFGQTPEEKEVLDTFNHKETVVYKLIDGKELEMTIFYPDADKIQQKNPWMLHVHGGGWAGGSQYNIFRKAFLGTLKSLVEKGVVCATIEYRLAKGKSNAYDAVVDAKDAARFLLKNAEKYKLDKEKYGIWGGSAGGHLSLVTALGKDTDFKGDPELSDYAPNFKCVASYFPFTSCINPDLRPGSIFEDGKLFVRLLGAPLEEKQELAKLLSPTELLEQNSPPILLLHGDKDTVLPIINSTYMMEIAKEKNANVELLTIENAGHSFSGKDISPSMEALNDYAANFITSHLK</sequence>
<dbReference type="InterPro" id="IPR049492">
    <property type="entry name" value="BD-FAE-like_dom"/>
</dbReference>
<organism evidence="3 4">
    <name type="scientific">Mariniflexile fucanivorans</name>
    <dbReference type="NCBI Taxonomy" id="264023"/>
    <lineage>
        <taxon>Bacteria</taxon>
        <taxon>Pseudomonadati</taxon>
        <taxon>Bacteroidota</taxon>
        <taxon>Flavobacteriia</taxon>
        <taxon>Flavobacteriales</taxon>
        <taxon>Flavobacteriaceae</taxon>
        <taxon>Mariniflexile</taxon>
    </lineage>
</organism>
<keyword evidence="1" id="KW-0378">Hydrolase</keyword>
<dbReference type="GO" id="GO:0016787">
    <property type="term" value="F:hydrolase activity"/>
    <property type="evidence" value="ECO:0007669"/>
    <property type="project" value="UniProtKB-KW"/>
</dbReference>
<dbReference type="InterPro" id="IPR050300">
    <property type="entry name" value="GDXG_lipolytic_enzyme"/>
</dbReference>
<protein>
    <submittedName>
        <fullName evidence="3">Prolyl oligopeptidase family protein</fullName>
    </submittedName>
</protein>
<comment type="caution">
    <text evidence="3">The sequence shown here is derived from an EMBL/GenBank/DDBJ whole genome shotgun (WGS) entry which is preliminary data.</text>
</comment>
<feature type="domain" description="BD-FAE-like" evidence="2">
    <location>
        <begin position="67"/>
        <end position="274"/>
    </location>
</feature>
<keyword evidence="4" id="KW-1185">Reference proteome</keyword>
<dbReference type="Pfam" id="PF20434">
    <property type="entry name" value="BD-FAE"/>
    <property type="match status" value="1"/>
</dbReference>
<dbReference type="InterPro" id="IPR029058">
    <property type="entry name" value="AB_hydrolase_fold"/>
</dbReference>
<dbReference type="OrthoDB" id="9803990at2"/>
<gene>
    <name evidence="3" type="ORF">EV196_104243</name>
</gene>
<dbReference type="SUPFAM" id="SSF53474">
    <property type="entry name" value="alpha/beta-Hydrolases"/>
    <property type="match status" value="1"/>
</dbReference>
<dbReference type="Gene3D" id="3.40.50.1820">
    <property type="entry name" value="alpha/beta hydrolase"/>
    <property type="match status" value="1"/>
</dbReference>
<evidence type="ECO:0000259" key="2">
    <source>
        <dbReference type="Pfam" id="PF20434"/>
    </source>
</evidence>
<dbReference type="PANTHER" id="PTHR48081">
    <property type="entry name" value="AB HYDROLASE SUPERFAMILY PROTEIN C4A8.06C"/>
    <property type="match status" value="1"/>
</dbReference>
<evidence type="ECO:0000313" key="4">
    <source>
        <dbReference type="Proteomes" id="UP000295455"/>
    </source>
</evidence>
<evidence type="ECO:0000313" key="3">
    <source>
        <dbReference type="EMBL" id="TCL66212.1"/>
    </source>
</evidence>
<proteinExistence type="predicted"/>
<dbReference type="Proteomes" id="UP000295455">
    <property type="component" value="Unassembled WGS sequence"/>
</dbReference>
<dbReference type="RefSeq" id="WP_132217692.1">
    <property type="nucleotide sequence ID" value="NZ_OX156936.1"/>
</dbReference>
<evidence type="ECO:0000256" key="1">
    <source>
        <dbReference type="ARBA" id="ARBA00022801"/>
    </source>
</evidence>
<accession>A0A4R1RKH6</accession>
<dbReference type="EMBL" id="SLUP01000004">
    <property type="protein sequence ID" value="TCL66212.1"/>
    <property type="molecule type" value="Genomic_DNA"/>
</dbReference>
<dbReference type="AlphaFoldDB" id="A0A4R1RKH6"/>